<dbReference type="InterPro" id="IPR018247">
    <property type="entry name" value="EF_Hand_1_Ca_BS"/>
</dbReference>
<dbReference type="GO" id="GO:0005509">
    <property type="term" value="F:calcium ion binding"/>
    <property type="evidence" value="ECO:0007669"/>
    <property type="project" value="InterPro"/>
</dbReference>
<dbReference type="SMART" id="SM00054">
    <property type="entry name" value="EFh"/>
    <property type="match status" value="4"/>
</dbReference>
<dbReference type="PROSITE" id="PS50222">
    <property type="entry name" value="EF_HAND_2"/>
    <property type="match status" value="4"/>
</dbReference>
<dbReference type="AlphaFoldDB" id="A0A8S1RIJ0"/>
<dbReference type="OrthoDB" id="354266at2759"/>
<dbReference type="InterPro" id="IPR039647">
    <property type="entry name" value="EF_hand_pair_protein_CML-like"/>
</dbReference>
<feature type="domain" description="EF-hand" evidence="3">
    <location>
        <begin position="167"/>
        <end position="201"/>
    </location>
</feature>
<dbReference type="PANTHER" id="PTHR10891">
    <property type="entry name" value="EF-HAND CALCIUM-BINDING DOMAIN CONTAINING PROTEIN"/>
    <property type="match status" value="1"/>
</dbReference>
<accession>A0A8S1RIJ0</accession>
<dbReference type="FunFam" id="1.10.238.10:FF:000585">
    <property type="entry name" value="Calcium-dependent protein kinase-a"/>
    <property type="match status" value="1"/>
</dbReference>
<dbReference type="PROSITE" id="PS00018">
    <property type="entry name" value="EF_HAND_1"/>
    <property type="match status" value="4"/>
</dbReference>
<evidence type="ECO:0000256" key="2">
    <source>
        <dbReference type="ARBA" id="ARBA00022737"/>
    </source>
</evidence>
<reference evidence="4" key="1">
    <citation type="submission" date="2021-01" db="EMBL/GenBank/DDBJ databases">
        <authorList>
            <consortium name="Genoscope - CEA"/>
            <person name="William W."/>
        </authorList>
    </citation>
    <scope>NUCLEOTIDE SEQUENCE</scope>
</reference>
<protein>
    <recommendedName>
        <fullName evidence="3">EF-hand domain-containing protein</fullName>
    </recommendedName>
</protein>
<feature type="domain" description="EF-hand" evidence="3">
    <location>
        <begin position="95"/>
        <end position="130"/>
    </location>
</feature>
<evidence type="ECO:0000313" key="4">
    <source>
        <dbReference type="EMBL" id="CAD8127113.1"/>
    </source>
</evidence>
<dbReference type="EMBL" id="CAJJDN010000173">
    <property type="protein sequence ID" value="CAD8127113.1"/>
    <property type="molecule type" value="Genomic_DNA"/>
</dbReference>
<dbReference type="CDD" id="cd00051">
    <property type="entry name" value="EFh"/>
    <property type="match status" value="1"/>
</dbReference>
<dbReference type="FunFam" id="1.10.238.10:FF:000299">
    <property type="entry name" value="Uncharacterized protein"/>
    <property type="match status" value="1"/>
</dbReference>
<gene>
    <name evidence="4" type="ORF">PSON_ATCC_30995.1.T1730034</name>
</gene>
<dbReference type="Pfam" id="PF13499">
    <property type="entry name" value="EF-hand_7"/>
    <property type="match status" value="2"/>
</dbReference>
<sequence>MQNKYWNILGFNNNIKKRLINKQFKEDQRIKGILEQNESYVYWNYYDFKGREKLISRYIIIQKMQAFKEMDQNGDGILTKEEILETYKKYMDDETALQEVQNIMGLVDMDGSGTIDYTEFIIASMDRKKAVQMQKLKEAFQIFDKDRNGFISELEIKEVLGPSLTVIDEKYWLDKIKEIDRNGNGQINFEEFCEMMMKIKQ</sequence>
<evidence type="ECO:0000256" key="1">
    <source>
        <dbReference type="ARBA" id="ARBA00022723"/>
    </source>
</evidence>
<feature type="domain" description="EF-hand" evidence="3">
    <location>
        <begin position="131"/>
        <end position="166"/>
    </location>
</feature>
<keyword evidence="1" id="KW-0479">Metal-binding</keyword>
<evidence type="ECO:0000313" key="5">
    <source>
        <dbReference type="Proteomes" id="UP000692954"/>
    </source>
</evidence>
<organism evidence="4 5">
    <name type="scientific">Paramecium sonneborni</name>
    <dbReference type="NCBI Taxonomy" id="65129"/>
    <lineage>
        <taxon>Eukaryota</taxon>
        <taxon>Sar</taxon>
        <taxon>Alveolata</taxon>
        <taxon>Ciliophora</taxon>
        <taxon>Intramacronucleata</taxon>
        <taxon>Oligohymenophorea</taxon>
        <taxon>Peniculida</taxon>
        <taxon>Parameciidae</taxon>
        <taxon>Paramecium</taxon>
    </lineage>
</organism>
<name>A0A8S1RIJ0_9CILI</name>
<keyword evidence="5" id="KW-1185">Reference proteome</keyword>
<feature type="domain" description="EF-hand" evidence="3">
    <location>
        <begin position="58"/>
        <end position="93"/>
    </location>
</feature>
<dbReference type="InterPro" id="IPR002048">
    <property type="entry name" value="EF_hand_dom"/>
</dbReference>
<evidence type="ECO:0000259" key="3">
    <source>
        <dbReference type="PROSITE" id="PS50222"/>
    </source>
</evidence>
<proteinExistence type="predicted"/>
<comment type="caution">
    <text evidence="4">The sequence shown here is derived from an EMBL/GenBank/DDBJ whole genome shotgun (WGS) entry which is preliminary data.</text>
</comment>
<dbReference type="Proteomes" id="UP000692954">
    <property type="component" value="Unassembled WGS sequence"/>
</dbReference>
<keyword evidence="2" id="KW-0677">Repeat</keyword>